<evidence type="ECO:0000259" key="2">
    <source>
        <dbReference type="Pfam" id="PF02481"/>
    </source>
</evidence>
<name>H8L3N6_FRAAD</name>
<keyword evidence="5" id="KW-1185">Reference proteome</keyword>
<reference evidence="4" key="1">
    <citation type="submission" date="2012-02" db="EMBL/GenBank/DDBJ databases">
        <title>The complete genome of Frateuria aurantia DSM 6220.</title>
        <authorList>
            <consortium name="US DOE Joint Genome Institute (JGI-PGF)"/>
            <person name="Lucas S."/>
            <person name="Copeland A."/>
            <person name="Lapidus A."/>
            <person name="Glavina del Rio T."/>
            <person name="Dalin E."/>
            <person name="Tice H."/>
            <person name="Bruce D."/>
            <person name="Goodwin L."/>
            <person name="Pitluck S."/>
            <person name="Peters L."/>
            <person name="Ovchinnikova G."/>
            <person name="Teshima H."/>
            <person name="Kyrpides N."/>
            <person name="Mavromatis K."/>
            <person name="Ivanova N."/>
            <person name="Brettin T."/>
            <person name="Detter J.C."/>
            <person name="Han C."/>
            <person name="Larimer F."/>
            <person name="Land M."/>
            <person name="Hauser L."/>
            <person name="Markowitz V."/>
            <person name="Cheng J.-F."/>
            <person name="Hugenholtz P."/>
            <person name="Woyke T."/>
            <person name="Wu D."/>
            <person name="Brambilla E."/>
            <person name="Klenk H.-P."/>
            <person name="Eisen J.A."/>
        </authorList>
    </citation>
    <scope>NUCLEOTIDE SEQUENCE</scope>
    <source>
        <strain evidence="4">DSM 6220</strain>
    </source>
</reference>
<dbReference type="OrthoDB" id="9785707at2"/>
<dbReference type="PANTHER" id="PTHR43022">
    <property type="entry name" value="PROTEIN SMF"/>
    <property type="match status" value="1"/>
</dbReference>
<dbReference type="STRING" id="767434.Fraau_3078"/>
<dbReference type="InterPro" id="IPR036388">
    <property type="entry name" value="WH-like_DNA-bd_sf"/>
</dbReference>
<dbReference type="InterPro" id="IPR003488">
    <property type="entry name" value="DprA"/>
</dbReference>
<dbReference type="NCBIfam" id="TIGR00732">
    <property type="entry name" value="dprA"/>
    <property type="match status" value="1"/>
</dbReference>
<organism evidence="4 5">
    <name type="scientific">Frateuria aurantia (strain ATCC 33424 / DSM 6220 / KCTC 2777 / LMG 1558 / NBRC 3245 / NCIMB 13370)</name>
    <name type="common">Acetobacter aurantius</name>
    <dbReference type="NCBI Taxonomy" id="767434"/>
    <lineage>
        <taxon>Bacteria</taxon>
        <taxon>Pseudomonadati</taxon>
        <taxon>Pseudomonadota</taxon>
        <taxon>Gammaproteobacteria</taxon>
        <taxon>Lysobacterales</taxon>
        <taxon>Rhodanobacteraceae</taxon>
        <taxon>Frateuria</taxon>
    </lineage>
</organism>
<evidence type="ECO:0000256" key="1">
    <source>
        <dbReference type="ARBA" id="ARBA00006525"/>
    </source>
</evidence>
<proteinExistence type="inferred from homology"/>
<evidence type="ECO:0000313" key="4">
    <source>
        <dbReference type="EMBL" id="AFC87405.1"/>
    </source>
</evidence>
<gene>
    <name evidence="4" type="ordered locus">Fraau_3078</name>
</gene>
<dbReference type="Proteomes" id="UP000005234">
    <property type="component" value="Chromosome"/>
</dbReference>
<feature type="domain" description="Smf/DprA SLOG" evidence="2">
    <location>
        <begin position="76"/>
        <end position="284"/>
    </location>
</feature>
<evidence type="ECO:0000313" key="5">
    <source>
        <dbReference type="Proteomes" id="UP000005234"/>
    </source>
</evidence>
<sequence length="378" mass="39768">MTTPADRRYGWLLLLRTPGLGAAALRRQLQLDGSVEQALQTITARATGEAGQWLRHPDPALLGADLAWLAEPGHHLLCWGEPDYPPQLLHLDDAPAALFVAGDPSLLLRPQIAVVGARGASAAGRGHARRFAAELARRGFVVTSGLAEGIDGEAHLAALDAGGASLAVIGTGADRVYPASHHALARRLAETGAVVSELVPGTPARPWHFPRRNRLIAGLSLATVVIEAGLQSGSLITARLAAEQGREVFALPGSIDHPLARGCHRLIREGARLVEAPEEVAEAMAGPAAAMGTVLLERLAIETPAVVAGDRVAVGEGWRADPEYVDLLHALGHDPTPLEALVERTGQPVSAVSSMLLMLELEGLVESLSGARYQRLED</sequence>
<dbReference type="Pfam" id="PF17782">
    <property type="entry name" value="WHD_DprA"/>
    <property type="match status" value="1"/>
</dbReference>
<evidence type="ECO:0000259" key="3">
    <source>
        <dbReference type="Pfam" id="PF17782"/>
    </source>
</evidence>
<dbReference type="GO" id="GO:0009294">
    <property type="term" value="P:DNA-mediated transformation"/>
    <property type="evidence" value="ECO:0007669"/>
    <property type="project" value="InterPro"/>
</dbReference>
<dbReference type="PANTHER" id="PTHR43022:SF1">
    <property type="entry name" value="PROTEIN SMF"/>
    <property type="match status" value="1"/>
</dbReference>
<protein>
    <submittedName>
        <fullName evidence="4">DNA protecting protein DprA</fullName>
    </submittedName>
</protein>
<dbReference type="InterPro" id="IPR057666">
    <property type="entry name" value="DrpA_SLOG"/>
</dbReference>
<dbReference type="AlphaFoldDB" id="H8L3N6"/>
<dbReference type="EMBL" id="CP003350">
    <property type="protein sequence ID" value="AFC87405.1"/>
    <property type="molecule type" value="Genomic_DNA"/>
</dbReference>
<dbReference type="KEGG" id="fau:Fraau_3078"/>
<feature type="domain" description="DprA winged helix" evidence="3">
    <location>
        <begin position="321"/>
        <end position="370"/>
    </location>
</feature>
<dbReference type="InterPro" id="IPR041614">
    <property type="entry name" value="DprA_WH"/>
</dbReference>
<dbReference type="HOGENOM" id="CLU_029601_1_1_6"/>
<dbReference type="Pfam" id="PF02481">
    <property type="entry name" value="DNA_processg_A"/>
    <property type="match status" value="1"/>
</dbReference>
<accession>H8L3N6</accession>
<comment type="similarity">
    <text evidence="1">Belongs to the DprA/Smf family.</text>
</comment>
<dbReference type="Gene3D" id="1.10.10.10">
    <property type="entry name" value="Winged helix-like DNA-binding domain superfamily/Winged helix DNA-binding domain"/>
    <property type="match status" value="1"/>
</dbReference>
<dbReference type="SUPFAM" id="SSF102405">
    <property type="entry name" value="MCP/YpsA-like"/>
    <property type="match status" value="1"/>
</dbReference>
<dbReference type="Gene3D" id="3.40.50.450">
    <property type="match status" value="1"/>
</dbReference>
<dbReference type="eggNOG" id="COG0758">
    <property type="taxonomic scope" value="Bacteria"/>
</dbReference>
<dbReference type="RefSeq" id="WP_014404408.1">
    <property type="nucleotide sequence ID" value="NC_017033.1"/>
</dbReference>